<evidence type="ECO:0000313" key="7">
    <source>
        <dbReference type="EMBL" id="MEK8047376.1"/>
    </source>
</evidence>
<comment type="caution">
    <text evidence="7">The sequence shown here is derived from an EMBL/GenBank/DDBJ whole genome shotgun (WGS) entry which is preliminary data.</text>
</comment>
<protein>
    <submittedName>
        <fullName evidence="7">ABC transporter substrate-binding protein</fullName>
    </submittedName>
</protein>
<feature type="chain" id="PRO_5045963157" evidence="5">
    <location>
        <begin position="32"/>
        <end position="624"/>
    </location>
</feature>
<organism evidence="7 8">
    <name type="scientific">Ideonella margarita</name>
    <dbReference type="NCBI Taxonomy" id="2984191"/>
    <lineage>
        <taxon>Bacteria</taxon>
        <taxon>Pseudomonadati</taxon>
        <taxon>Pseudomonadota</taxon>
        <taxon>Betaproteobacteria</taxon>
        <taxon>Burkholderiales</taxon>
        <taxon>Sphaerotilaceae</taxon>
        <taxon>Ideonella</taxon>
    </lineage>
</organism>
<dbReference type="Gene3D" id="3.10.105.10">
    <property type="entry name" value="Dipeptide-binding Protein, Domain 3"/>
    <property type="match status" value="1"/>
</dbReference>
<dbReference type="PIRSF" id="PIRSF002741">
    <property type="entry name" value="MppA"/>
    <property type="match status" value="1"/>
</dbReference>
<accession>A0ABU9C6U7</accession>
<keyword evidence="3" id="KW-0813">Transport</keyword>
<dbReference type="Proteomes" id="UP001379945">
    <property type="component" value="Unassembled WGS sequence"/>
</dbReference>
<evidence type="ECO:0000256" key="1">
    <source>
        <dbReference type="ARBA" id="ARBA00004196"/>
    </source>
</evidence>
<dbReference type="Gene3D" id="3.40.190.10">
    <property type="entry name" value="Periplasmic binding protein-like II"/>
    <property type="match status" value="1"/>
</dbReference>
<evidence type="ECO:0000256" key="3">
    <source>
        <dbReference type="ARBA" id="ARBA00022448"/>
    </source>
</evidence>
<evidence type="ECO:0000256" key="5">
    <source>
        <dbReference type="SAM" id="SignalP"/>
    </source>
</evidence>
<dbReference type="PANTHER" id="PTHR30290">
    <property type="entry name" value="PERIPLASMIC BINDING COMPONENT OF ABC TRANSPORTER"/>
    <property type="match status" value="1"/>
</dbReference>
<feature type="signal peptide" evidence="5">
    <location>
        <begin position="1"/>
        <end position="31"/>
    </location>
</feature>
<evidence type="ECO:0000313" key="8">
    <source>
        <dbReference type="Proteomes" id="UP001379945"/>
    </source>
</evidence>
<keyword evidence="4 5" id="KW-0732">Signal</keyword>
<dbReference type="InterPro" id="IPR039424">
    <property type="entry name" value="SBP_5"/>
</dbReference>
<comment type="subcellular location">
    <subcellularLocation>
        <location evidence="1">Cell envelope</location>
    </subcellularLocation>
</comment>
<evidence type="ECO:0000256" key="2">
    <source>
        <dbReference type="ARBA" id="ARBA00005695"/>
    </source>
</evidence>
<sequence>MSRTQFFAQATSRALLVALTALPWCLPAAHAADAPAGASSSAAASATPLKVVRYAFPAAETGFDPAQVSDLYSSTVIAHIIEPPLGYNYTERPIRVQTVTAAALPEVSADFKTWTVRIRPGIYFADDPAFKGQKRELTAADYVYSLKRHFDPRWKSPNYSSLQDAELPGLEAVRQKALDQRKPFDYDAPVAGIQALDRYTFRVQLGKADPQFNLNLANPLLFGAVAREVVDAYGDEMMGHPVGTGPFKLTQWRRSSRMVLERNPGFREQVYESQPAADDAMGQAMAKRFNGRKLPMIDRIEFAIIEAAQPTWLSFLSNDFDLVTVPLEFAATAAPGGKLAPNLARQGMSLERVLRADHTYTYFNMEDPVVGGYTPDKIALRRAISLGYDNSAEIRVARRGLGIPATSMLVPHTTGYDAALDFGFSEYDPAKAKALLDMYGYVDKDGDGWRDMPDGKPMVLEYSTQSDTTSRQFNEQWAKYMKAINVNMKFIAGQWPDQFKKAKAGTVQIWSLGNSATSPNGANFLEEAYGPQTGSGNLARFKLPAYDALVDRIGQLPEGPERLALIKQAQTLLAAYMPIKPHVHRFRLMVSQPWFLGYRDHPFARDFGRYVDVDTTRQPAVRKD</sequence>
<name>A0ABU9C6U7_9BURK</name>
<dbReference type="EMBL" id="JBBUTI010000008">
    <property type="protein sequence ID" value="MEK8047376.1"/>
    <property type="molecule type" value="Genomic_DNA"/>
</dbReference>
<dbReference type="PANTHER" id="PTHR30290:SF10">
    <property type="entry name" value="PERIPLASMIC OLIGOPEPTIDE-BINDING PROTEIN-RELATED"/>
    <property type="match status" value="1"/>
</dbReference>
<evidence type="ECO:0000259" key="6">
    <source>
        <dbReference type="Pfam" id="PF00496"/>
    </source>
</evidence>
<dbReference type="InterPro" id="IPR030678">
    <property type="entry name" value="Peptide/Ni-bd"/>
</dbReference>
<gene>
    <name evidence="7" type="ORF">AACH00_13525</name>
</gene>
<reference evidence="7 8" key="1">
    <citation type="submission" date="2024-04" db="EMBL/GenBank/DDBJ databases">
        <title>Novel species of the genus Ideonella isolated from streams.</title>
        <authorList>
            <person name="Lu H."/>
        </authorList>
    </citation>
    <scope>NUCLEOTIDE SEQUENCE [LARGE SCALE GENOMIC DNA]</scope>
    <source>
        <strain evidence="7 8">LYT19W</strain>
    </source>
</reference>
<proteinExistence type="inferred from homology"/>
<feature type="domain" description="Solute-binding protein family 5" evidence="6">
    <location>
        <begin position="101"/>
        <end position="534"/>
    </location>
</feature>
<dbReference type="RefSeq" id="WP_341399677.1">
    <property type="nucleotide sequence ID" value="NZ_JBBUTI010000008.1"/>
</dbReference>
<keyword evidence="8" id="KW-1185">Reference proteome</keyword>
<dbReference type="SUPFAM" id="SSF53850">
    <property type="entry name" value="Periplasmic binding protein-like II"/>
    <property type="match status" value="1"/>
</dbReference>
<evidence type="ECO:0000256" key="4">
    <source>
        <dbReference type="ARBA" id="ARBA00022729"/>
    </source>
</evidence>
<dbReference type="InterPro" id="IPR000914">
    <property type="entry name" value="SBP_5_dom"/>
</dbReference>
<comment type="similarity">
    <text evidence="2">Belongs to the bacterial solute-binding protein 5 family.</text>
</comment>
<dbReference type="Pfam" id="PF00496">
    <property type="entry name" value="SBP_bac_5"/>
    <property type="match status" value="1"/>
</dbReference>